<dbReference type="GO" id="GO:0005886">
    <property type="term" value="C:plasma membrane"/>
    <property type="evidence" value="ECO:0007669"/>
    <property type="project" value="UniProtKB-SubCell"/>
</dbReference>
<name>A0A2U1S6M8_9EURY</name>
<comment type="subcellular location">
    <subcellularLocation>
        <location evidence="1">Cell membrane</location>
        <topology evidence="1">Multi-pass membrane protein</topology>
    </subcellularLocation>
</comment>
<evidence type="ECO:0000313" key="8">
    <source>
        <dbReference type="EMBL" id="PWB85740.1"/>
    </source>
</evidence>
<dbReference type="NCBIfam" id="TIGR00374">
    <property type="entry name" value="flippase-like domain"/>
    <property type="match status" value="1"/>
</dbReference>
<feature type="transmembrane region" description="Helical" evidence="7">
    <location>
        <begin position="148"/>
        <end position="171"/>
    </location>
</feature>
<protein>
    <recommendedName>
        <fullName evidence="10">Phosphatidylglycerol lysyltransferase</fullName>
    </recommendedName>
</protein>
<evidence type="ECO:0000256" key="1">
    <source>
        <dbReference type="ARBA" id="ARBA00004651"/>
    </source>
</evidence>
<evidence type="ECO:0000256" key="6">
    <source>
        <dbReference type="ARBA" id="ARBA00023136"/>
    </source>
</evidence>
<dbReference type="RefSeq" id="WP_116669392.1">
    <property type="nucleotide sequence ID" value="NZ_CASEFK010000019.1"/>
</dbReference>
<organism evidence="8 9">
    <name type="scientific">Methanobrevibacter woesei</name>
    <dbReference type="NCBI Taxonomy" id="190976"/>
    <lineage>
        <taxon>Archaea</taxon>
        <taxon>Methanobacteriati</taxon>
        <taxon>Methanobacteriota</taxon>
        <taxon>Methanomada group</taxon>
        <taxon>Methanobacteria</taxon>
        <taxon>Methanobacteriales</taxon>
        <taxon>Methanobacteriaceae</taxon>
        <taxon>Methanobrevibacter</taxon>
    </lineage>
</organism>
<evidence type="ECO:0008006" key="10">
    <source>
        <dbReference type="Google" id="ProtNLM"/>
    </source>
</evidence>
<proteinExistence type="inferred from homology"/>
<sequence length="364" mass="40355">MNKKTVLLLLFSLAILVVILWFVGIEEIIAALKFADLRLILVAVLVQFFVFYLYTLRWRIIANMADMNLSIKKLLPITLVGLAANNITPMGRGGGEPVRAYILSRDIGVTMEESFATVVADKALDTFPFVFLALLTIIGATFTFNMDLWLVILMAVAMILIIAFLIILIYLSINEKFGEKLSNWCIGIVRRFYKKNSSELEEKIVSVVNGFQDTMSNLISNRNILYYALPLSFIIWGFEILRVYLVFLAFGADISPVIIGEVFILASLIGMIPLLPGGLGAVDGVMILFYASAGISASVSAAATVIERLISYWLATILGMLLLPYYGSSVLDKLSLNSSSDKELDAEMKKIDQEIKNSSNDEIK</sequence>
<keyword evidence="5 7" id="KW-1133">Transmembrane helix</keyword>
<dbReference type="Proteomes" id="UP000245577">
    <property type="component" value="Unassembled WGS sequence"/>
</dbReference>
<evidence type="ECO:0000256" key="3">
    <source>
        <dbReference type="ARBA" id="ARBA00022475"/>
    </source>
</evidence>
<reference evidence="8 9" key="1">
    <citation type="submission" date="2017-03" db="EMBL/GenBank/DDBJ databases">
        <title>Genome sequence of Methanobrevibacter wosei.</title>
        <authorList>
            <person name="Poehlein A."/>
            <person name="Seedorf H."/>
            <person name="Daniel R."/>
        </authorList>
    </citation>
    <scope>NUCLEOTIDE SEQUENCE [LARGE SCALE GENOMIC DNA]</scope>
    <source>
        <strain evidence="8 9">DSM 11979</strain>
    </source>
</reference>
<dbReference type="Pfam" id="PF03706">
    <property type="entry name" value="LPG_synthase_TM"/>
    <property type="match status" value="1"/>
</dbReference>
<feature type="transmembrane region" description="Helical" evidence="7">
    <location>
        <begin position="224"/>
        <end position="248"/>
    </location>
</feature>
<feature type="transmembrane region" description="Helical" evidence="7">
    <location>
        <begin position="7"/>
        <end position="25"/>
    </location>
</feature>
<comment type="similarity">
    <text evidence="2">Belongs to the UPF0104 family.</text>
</comment>
<gene>
    <name evidence="8" type="ORF">MBBWO_05860</name>
</gene>
<evidence type="ECO:0000313" key="9">
    <source>
        <dbReference type="Proteomes" id="UP000245577"/>
    </source>
</evidence>
<evidence type="ECO:0000256" key="4">
    <source>
        <dbReference type="ARBA" id="ARBA00022692"/>
    </source>
</evidence>
<keyword evidence="9" id="KW-1185">Reference proteome</keyword>
<dbReference type="EMBL" id="MZGU01000004">
    <property type="protein sequence ID" value="PWB85740.1"/>
    <property type="molecule type" value="Genomic_DNA"/>
</dbReference>
<keyword evidence="4 7" id="KW-0812">Transmembrane</keyword>
<dbReference type="InterPro" id="IPR022791">
    <property type="entry name" value="L-PG_synthase/AglD"/>
</dbReference>
<evidence type="ECO:0000256" key="5">
    <source>
        <dbReference type="ARBA" id="ARBA00022989"/>
    </source>
</evidence>
<dbReference type="PANTHER" id="PTHR39087:SF2">
    <property type="entry name" value="UPF0104 MEMBRANE PROTEIN MJ1595"/>
    <property type="match status" value="1"/>
</dbReference>
<dbReference type="OrthoDB" id="15513at2157"/>
<keyword evidence="3" id="KW-1003">Cell membrane</keyword>
<feature type="transmembrane region" description="Helical" evidence="7">
    <location>
        <begin position="123"/>
        <end position="142"/>
    </location>
</feature>
<keyword evidence="6 7" id="KW-0472">Membrane</keyword>
<comment type="caution">
    <text evidence="8">The sequence shown here is derived from an EMBL/GenBank/DDBJ whole genome shotgun (WGS) entry which is preliminary data.</text>
</comment>
<feature type="transmembrane region" description="Helical" evidence="7">
    <location>
        <begin position="254"/>
        <end position="275"/>
    </location>
</feature>
<evidence type="ECO:0000256" key="7">
    <source>
        <dbReference type="SAM" id="Phobius"/>
    </source>
</evidence>
<accession>A0A2U1S6M8</accession>
<feature type="transmembrane region" description="Helical" evidence="7">
    <location>
        <begin position="312"/>
        <end position="331"/>
    </location>
</feature>
<feature type="transmembrane region" description="Helical" evidence="7">
    <location>
        <begin position="37"/>
        <end position="54"/>
    </location>
</feature>
<dbReference type="AlphaFoldDB" id="A0A2U1S6M8"/>
<feature type="transmembrane region" description="Helical" evidence="7">
    <location>
        <begin position="287"/>
        <end position="306"/>
    </location>
</feature>
<evidence type="ECO:0000256" key="2">
    <source>
        <dbReference type="ARBA" id="ARBA00011061"/>
    </source>
</evidence>
<dbReference type="PANTHER" id="PTHR39087">
    <property type="entry name" value="UPF0104 MEMBRANE PROTEIN MJ1595"/>
    <property type="match status" value="1"/>
</dbReference>